<reference evidence="1" key="1">
    <citation type="submission" date="2018-05" db="EMBL/GenBank/DDBJ databases">
        <authorList>
            <person name="Lanie J.A."/>
            <person name="Ng W.-L."/>
            <person name="Kazmierczak K.M."/>
            <person name="Andrzejewski T.M."/>
            <person name="Davidsen T.M."/>
            <person name="Wayne K.J."/>
            <person name="Tettelin H."/>
            <person name="Glass J.I."/>
            <person name="Rusch D."/>
            <person name="Podicherti R."/>
            <person name="Tsui H.-C.T."/>
            <person name="Winkler M.E."/>
        </authorList>
    </citation>
    <scope>NUCLEOTIDE SEQUENCE</scope>
</reference>
<name>A0A382HXI1_9ZZZZ</name>
<evidence type="ECO:0008006" key="2">
    <source>
        <dbReference type="Google" id="ProtNLM"/>
    </source>
</evidence>
<dbReference type="EMBL" id="UINC01063950">
    <property type="protein sequence ID" value="SVB92114.1"/>
    <property type="molecule type" value="Genomic_DNA"/>
</dbReference>
<accession>A0A382HXI1</accession>
<gene>
    <name evidence="1" type="ORF">METZ01_LOCUS244968</name>
</gene>
<sequence length="307" mass="32212">MISTKVLGAYAAIGTLEPTAQATWYRQLAQEWNIRTFEIPLLANTPLAPELIEAFADISASLVVTLVAQWAGSGQTKPAYGLASPQESARQAALLDVISVLQQATTLIDQGITIRTIAVHTGQHLGSPIAHAIAFNQSLSALKDIMITALPDTALSVEITDSLPLDHPIAFPAAKKASLDLDALTQTLGAVNNTTPHYPVSLIVNWGRLLINGDVPLAIVRQIIASEIPLAGVILSGAAATPDGFADGHNSHLDPTSGFTATDAQSCADVLNACSDSVFFGMKCSTKKGDDQLAAAEFLKAQAELLQ</sequence>
<organism evidence="1">
    <name type="scientific">marine metagenome</name>
    <dbReference type="NCBI Taxonomy" id="408172"/>
    <lineage>
        <taxon>unclassified sequences</taxon>
        <taxon>metagenomes</taxon>
        <taxon>ecological metagenomes</taxon>
    </lineage>
</organism>
<dbReference type="Pfam" id="PF16154">
    <property type="entry name" value="DUF4862"/>
    <property type="match status" value="1"/>
</dbReference>
<proteinExistence type="predicted"/>
<dbReference type="AlphaFoldDB" id="A0A382HXI1"/>
<dbReference type="InterPro" id="IPR032344">
    <property type="entry name" value="DUF4862"/>
</dbReference>
<protein>
    <recommendedName>
        <fullName evidence="2">Xylose isomerase-like TIM barrel domain-containing protein</fullName>
    </recommendedName>
</protein>
<evidence type="ECO:0000313" key="1">
    <source>
        <dbReference type="EMBL" id="SVB92114.1"/>
    </source>
</evidence>